<dbReference type="RefSeq" id="WP_203078477.1">
    <property type="nucleotide sequence ID" value="NZ_JAENHO010000024.1"/>
</dbReference>
<organism evidence="1 2">
    <name type="scientific">Paractinoplanes lichenicola</name>
    <dbReference type="NCBI Taxonomy" id="2802976"/>
    <lineage>
        <taxon>Bacteria</taxon>
        <taxon>Bacillati</taxon>
        <taxon>Actinomycetota</taxon>
        <taxon>Actinomycetes</taxon>
        <taxon>Micromonosporales</taxon>
        <taxon>Micromonosporaceae</taxon>
        <taxon>Paractinoplanes</taxon>
    </lineage>
</organism>
<gene>
    <name evidence="1" type="ORF">JKJ07_47390</name>
</gene>
<dbReference type="EMBL" id="JAENHO010000024">
    <property type="protein sequence ID" value="MBL7261920.1"/>
    <property type="molecule type" value="Genomic_DNA"/>
</dbReference>
<evidence type="ECO:0000313" key="2">
    <source>
        <dbReference type="Proteomes" id="UP000598996"/>
    </source>
</evidence>
<protein>
    <submittedName>
        <fullName evidence="1">Uncharacterized protein</fullName>
    </submittedName>
</protein>
<dbReference type="Proteomes" id="UP000598996">
    <property type="component" value="Unassembled WGS sequence"/>
</dbReference>
<keyword evidence="2" id="KW-1185">Reference proteome</keyword>
<sequence length="86" mass="9399">MPGSGFMGWLRRRFRLLGGVAGAVSYADTGPYAGAPRNPELRVGDEKGYSTIEYVAEEAVVSGAWIEESQMSAAIRARERARRHVV</sequence>
<comment type="caution">
    <text evidence="1">The sequence shown here is derived from an EMBL/GenBank/DDBJ whole genome shotgun (WGS) entry which is preliminary data.</text>
</comment>
<proteinExistence type="predicted"/>
<evidence type="ECO:0000313" key="1">
    <source>
        <dbReference type="EMBL" id="MBL7261920.1"/>
    </source>
</evidence>
<reference evidence="1 2" key="1">
    <citation type="submission" date="2021-01" db="EMBL/GenBank/DDBJ databases">
        <title>Actinoplanes sp. nov. LDG1-01 isolated from lichen.</title>
        <authorList>
            <person name="Saeng-In P."/>
            <person name="Phongsopitanun W."/>
            <person name="Kanchanasin P."/>
            <person name="Yuki M."/>
            <person name="Kudo T."/>
            <person name="Ohkuma M."/>
            <person name="Tanasupawat S."/>
        </authorList>
    </citation>
    <scope>NUCLEOTIDE SEQUENCE [LARGE SCALE GENOMIC DNA]</scope>
    <source>
        <strain evidence="1 2">LDG1-01</strain>
    </source>
</reference>
<name>A0ABS1W5A6_9ACTN</name>
<accession>A0ABS1W5A6</accession>